<name>A0ABQ7QUI8_PLUXY</name>
<keyword evidence="1" id="KW-0732">Signal</keyword>
<reference evidence="2 3" key="1">
    <citation type="submission" date="2021-06" db="EMBL/GenBank/DDBJ databases">
        <title>A haploid diamondback moth (Plutella xylostella L.) genome assembly resolves 31 chromosomes and identifies a diamide resistance mutation.</title>
        <authorList>
            <person name="Ward C.M."/>
            <person name="Perry K.D."/>
            <person name="Baker G."/>
            <person name="Powis K."/>
            <person name="Heckel D.G."/>
            <person name="Baxter S.W."/>
        </authorList>
    </citation>
    <scope>NUCLEOTIDE SEQUENCE [LARGE SCALE GENOMIC DNA]</scope>
    <source>
        <strain evidence="2 3">LV</strain>
        <tissue evidence="2">Single pupa</tissue>
    </source>
</reference>
<feature type="signal peptide" evidence="1">
    <location>
        <begin position="1"/>
        <end position="19"/>
    </location>
</feature>
<dbReference type="Proteomes" id="UP000823941">
    <property type="component" value="Chromosome 8"/>
</dbReference>
<evidence type="ECO:0000313" key="3">
    <source>
        <dbReference type="Proteomes" id="UP000823941"/>
    </source>
</evidence>
<proteinExistence type="predicted"/>
<dbReference type="EMBL" id="JAHIBW010000008">
    <property type="protein sequence ID" value="KAG7308698.1"/>
    <property type="molecule type" value="Genomic_DNA"/>
</dbReference>
<accession>A0ABQ7QUI8</accession>
<keyword evidence="3" id="KW-1185">Reference proteome</keyword>
<sequence length="56" mass="5924">MPPAPLCLLAACALGAALAAPRAAYEEYESSLQRRGQAGAGRGRTMRCYFNAVTCF</sequence>
<protein>
    <submittedName>
        <fullName evidence="2">Uncharacterized protein</fullName>
    </submittedName>
</protein>
<feature type="chain" id="PRO_5047521792" evidence="1">
    <location>
        <begin position="20"/>
        <end position="56"/>
    </location>
</feature>
<evidence type="ECO:0000256" key="1">
    <source>
        <dbReference type="SAM" id="SignalP"/>
    </source>
</evidence>
<comment type="caution">
    <text evidence="2">The sequence shown here is derived from an EMBL/GenBank/DDBJ whole genome shotgun (WGS) entry which is preliminary data.</text>
</comment>
<gene>
    <name evidence="2" type="ORF">JYU34_005921</name>
</gene>
<evidence type="ECO:0000313" key="2">
    <source>
        <dbReference type="EMBL" id="KAG7308698.1"/>
    </source>
</evidence>
<organism evidence="2 3">
    <name type="scientific">Plutella xylostella</name>
    <name type="common">Diamondback moth</name>
    <name type="synonym">Plutella maculipennis</name>
    <dbReference type="NCBI Taxonomy" id="51655"/>
    <lineage>
        <taxon>Eukaryota</taxon>
        <taxon>Metazoa</taxon>
        <taxon>Ecdysozoa</taxon>
        <taxon>Arthropoda</taxon>
        <taxon>Hexapoda</taxon>
        <taxon>Insecta</taxon>
        <taxon>Pterygota</taxon>
        <taxon>Neoptera</taxon>
        <taxon>Endopterygota</taxon>
        <taxon>Lepidoptera</taxon>
        <taxon>Glossata</taxon>
        <taxon>Ditrysia</taxon>
        <taxon>Yponomeutoidea</taxon>
        <taxon>Plutellidae</taxon>
        <taxon>Plutella</taxon>
    </lineage>
</organism>